<evidence type="ECO:0000259" key="2">
    <source>
        <dbReference type="PROSITE" id="PS50104"/>
    </source>
</evidence>
<dbReference type="EMBL" id="JBBPBM010000008">
    <property type="protein sequence ID" value="KAK8572191.1"/>
    <property type="molecule type" value="Genomic_DNA"/>
</dbReference>
<keyword evidence="1" id="KW-0520">NAD</keyword>
<dbReference type="Proteomes" id="UP001472677">
    <property type="component" value="Unassembled WGS sequence"/>
</dbReference>
<feature type="domain" description="TIR" evidence="2">
    <location>
        <begin position="1"/>
        <end position="133"/>
    </location>
</feature>
<dbReference type="InterPro" id="IPR035897">
    <property type="entry name" value="Toll_tir_struct_dom_sf"/>
</dbReference>
<protein>
    <recommendedName>
        <fullName evidence="2">TIR domain-containing protein</fullName>
    </recommendedName>
</protein>
<accession>A0ABR2F5D3</accession>
<dbReference type="Gene3D" id="3.40.50.10140">
    <property type="entry name" value="Toll/interleukin-1 receptor homology (TIR) domain"/>
    <property type="match status" value="1"/>
</dbReference>
<keyword evidence="4" id="KW-1185">Reference proteome</keyword>
<gene>
    <name evidence="3" type="ORF">V6N12_028252</name>
</gene>
<dbReference type="PANTHER" id="PTHR32009:SF121">
    <property type="entry name" value="SIMILAR TO PART OF DISEASE RESISTANCE PROTEIN-RELATED"/>
    <property type="match status" value="1"/>
</dbReference>
<dbReference type="Pfam" id="PF01582">
    <property type="entry name" value="TIR"/>
    <property type="match status" value="1"/>
</dbReference>
<reference evidence="3 4" key="1">
    <citation type="journal article" date="2024" name="G3 (Bethesda)">
        <title>Genome assembly of Hibiscus sabdariffa L. provides insights into metabolisms of medicinal natural products.</title>
        <authorList>
            <person name="Kim T."/>
        </authorList>
    </citation>
    <scope>NUCLEOTIDE SEQUENCE [LARGE SCALE GENOMIC DNA]</scope>
    <source>
        <strain evidence="3">TK-2024</strain>
        <tissue evidence="3">Old leaves</tissue>
    </source>
</reference>
<dbReference type="PROSITE" id="PS50104">
    <property type="entry name" value="TIR"/>
    <property type="match status" value="1"/>
</dbReference>
<name>A0ABR2F5D3_9ROSI</name>
<dbReference type="SUPFAM" id="SSF52200">
    <property type="entry name" value="Toll/Interleukin receptor TIR domain"/>
    <property type="match status" value="1"/>
</dbReference>
<dbReference type="PANTHER" id="PTHR32009">
    <property type="entry name" value="TMV RESISTANCE PROTEIN N-LIKE"/>
    <property type="match status" value="1"/>
</dbReference>
<evidence type="ECO:0000313" key="4">
    <source>
        <dbReference type="Proteomes" id="UP001472677"/>
    </source>
</evidence>
<proteinExistence type="predicted"/>
<evidence type="ECO:0000313" key="3">
    <source>
        <dbReference type="EMBL" id="KAK8572191.1"/>
    </source>
</evidence>
<dbReference type="InterPro" id="IPR000157">
    <property type="entry name" value="TIR_dom"/>
</dbReference>
<evidence type="ECO:0000256" key="1">
    <source>
        <dbReference type="ARBA" id="ARBA00023027"/>
    </source>
</evidence>
<sequence length="156" mass="18042">MSTKQPILLSSSWILPGKNTKELSTKQPINSFGDNEKGWCLDELTEIVELKNETGHKVFPVFYGLDPSDLRKQKGRVEEAFAQHEERFKEDKDKIQRWRNALTQVASIKGWHLNDRHETEFIGDIVRKISVKLCQTYPVVSDELIGMSSRMEELHS</sequence>
<organism evidence="3 4">
    <name type="scientific">Hibiscus sabdariffa</name>
    <name type="common">roselle</name>
    <dbReference type="NCBI Taxonomy" id="183260"/>
    <lineage>
        <taxon>Eukaryota</taxon>
        <taxon>Viridiplantae</taxon>
        <taxon>Streptophyta</taxon>
        <taxon>Embryophyta</taxon>
        <taxon>Tracheophyta</taxon>
        <taxon>Spermatophyta</taxon>
        <taxon>Magnoliopsida</taxon>
        <taxon>eudicotyledons</taxon>
        <taxon>Gunneridae</taxon>
        <taxon>Pentapetalae</taxon>
        <taxon>rosids</taxon>
        <taxon>malvids</taxon>
        <taxon>Malvales</taxon>
        <taxon>Malvaceae</taxon>
        <taxon>Malvoideae</taxon>
        <taxon>Hibiscus</taxon>
    </lineage>
</organism>
<comment type="caution">
    <text evidence="3">The sequence shown here is derived from an EMBL/GenBank/DDBJ whole genome shotgun (WGS) entry which is preliminary data.</text>
</comment>